<evidence type="ECO:0000313" key="1">
    <source>
        <dbReference type="EMBL" id="RXN25693.1"/>
    </source>
</evidence>
<comment type="caution">
    <text evidence="1">The sequence shown here is derived from an EMBL/GenBank/DDBJ whole genome shotgun (WGS) entry which is preliminary data.</text>
</comment>
<dbReference type="Proteomes" id="UP000290572">
    <property type="component" value="Unassembled WGS sequence"/>
</dbReference>
<protein>
    <submittedName>
        <fullName evidence="1">Uncharacterized protein</fullName>
    </submittedName>
</protein>
<sequence>MTLKHTSELPVIRLSGKCNVATRGDEMKKRSLLACTDKRALATTNSNRVVRVFSGSSLNMFTKNREYADFVPFPIEMPYFQSM</sequence>
<evidence type="ECO:0000313" key="2">
    <source>
        <dbReference type="Proteomes" id="UP000290572"/>
    </source>
</evidence>
<name>A0A498N0L5_LABRO</name>
<reference evidence="1 2" key="1">
    <citation type="submission" date="2018-03" db="EMBL/GenBank/DDBJ databases">
        <title>Draft genome sequence of Rohu Carp (Labeo rohita).</title>
        <authorList>
            <person name="Das P."/>
            <person name="Kushwaha B."/>
            <person name="Joshi C.G."/>
            <person name="Kumar D."/>
            <person name="Nagpure N.S."/>
            <person name="Sahoo L."/>
            <person name="Das S.P."/>
            <person name="Bit A."/>
            <person name="Patnaik S."/>
            <person name="Meher P.K."/>
            <person name="Jayasankar P."/>
            <person name="Koringa P.G."/>
            <person name="Patel N.V."/>
            <person name="Hinsu A.T."/>
            <person name="Kumar R."/>
            <person name="Pandey M."/>
            <person name="Agarwal S."/>
            <person name="Srivastava S."/>
            <person name="Singh M."/>
            <person name="Iquebal M.A."/>
            <person name="Jaiswal S."/>
            <person name="Angadi U.B."/>
            <person name="Kumar N."/>
            <person name="Raza M."/>
            <person name="Shah T.M."/>
            <person name="Rai A."/>
            <person name="Jena J.K."/>
        </authorList>
    </citation>
    <scope>NUCLEOTIDE SEQUENCE [LARGE SCALE GENOMIC DNA]</scope>
    <source>
        <strain evidence="1">DASCIFA01</strain>
        <tissue evidence="1">Testis</tissue>
    </source>
</reference>
<dbReference type="EMBL" id="QBIY01012293">
    <property type="protein sequence ID" value="RXN25693.1"/>
    <property type="molecule type" value="Genomic_DNA"/>
</dbReference>
<accession>A0A498N0L5</accession>
<organism evidence="1 2">
    <name type="scientific">Labeo rohita</name>
    <name type="common">Indian major carp</name>
    <name type="synonym">Cyprinus rohita</name>
    <dbReference type="NCBI Taxonomy" id="84645"/>
    <lineage>
        <taxon>Eukaryota</taxon>
        <taxon>Metazoa</taxon>
        <taxon>Chordata</taxon>
        <taxon>Craniata</taxon>
        <taxon>Vertebrata</taxon>
        <taxon>Euteleostomi</taxon>
        <taxon>Actinopterygii</taxon>
        <taxon>Neopterygii</taxon>
        <taxon>Teleostei</taxon>
        <taxon>Ostariophysi</taxon>
        <taxon>Cypriniformes</taxon>
        <taxon>Cyprinidae</taxon>
        <taxon>Labeoninae</taxon>
        <taxon>Labeonini</taxon>
        <taxon>Labeo</taxon>
    </lineage>
</organism>
<dbReference type="AlphaFoldDB" id="A0A498N0L5"/>
<keyword evidence="2" id="KW-1185">Reference proteome</keyword>
<proteinExistence type="predicted"/>
<gene>
    <name evidence="1" type="ORF">ROHU_021349</name>
</gene>